<evidence type="ECO:0000313" key="2">
    <source>
        <dbReference type="EMBL" id="HIX66529.1"/>
    </source>
</evidence>
<feature type="transmembrane region" description="Helical" evidence="1">
    <location>
        <begin position="20"/>
        <end position="39"/>
    </location>
</feature>
<accession>A0A9D1WSV4</accession>
<keyword evidence="1" id="KW-0812">Transmembrane</keyword>
<reference evidence="2" key="2">
    <citation type="submission" date="2021-04" db="EMBL/GenBank/DDBJ databases">
        <authorList>
            <person name="Gilroy R."/>
        </authorList>
    </citation>
    <scope>NUCLEOTIDE SEQUENCE</scope>
    <source>
        <strain evidence="2">CHK191-13928</strain>
    </source>
</reference>
<reference evidence="2" key="1">
    <citation type="journal article" date="2021" name="PeerJ">
        <title>Extensive microbial diversity within the chicken gut microbiome revealed by metagenomics and culture.</title>
        <authorList>
            <person name="Gilroy R."/>
            <person name="Ravi A."/>
            <person name="Getino M."/>
            <person name="Pursley I."/>
            <person name="Horton D.L."/>
            <person name="Alikhan N.F."/>
            <person name="Baker D."/>
            <person name="Gharbi K."/>
            <person name="Hall N."/>
            <person name="Watson M."/>
            <person name="Adriaenssens E.M."/>
            <person name="Foster-Nyarko E."/>
            <person name="Jarju S."/>
            <person name="Secka A."/>
            <person name="Antonio M."/>
            <person name="Oren A."/>
            <person name="Chaudhuri R.R."/>
            <person name="La Ragione R."/>
            <person name="Hildebrand F."/>
            <person name="Pallen M.J."/>
        </authorList>
    </citation>
    <scope>NUCLEOTIDE SEQUENCE</scope>
    <source>
        <strain evidence="2">CHK191-13928</strain>
    </source>
</reference>
<protein>
    <submittedName>
        <fullName evidence="2">DUF5050 domain-containing protein</fullName>
    </submittedName>
</protein>
<gene>
    <name evidence="2" type="ORF">H9735_00210</name>
</gene>
<feature type="transmembrane region" description="Helical" evidence="1">
    <location>
        <begin position="45"/>
        <end position="62"/>
    </location>
</feature>
<organism evidence="2 3">
    <name type="scientific">Candidatus Anaerostipes excrementavium</name>
    <dbReference type="NCBI Taxonomy" id="2838463"/>
    <lineage>
        <taxon>Bacteria</taxon>
        <taxon>Bacillati</taxon>
        <taxon>Bacillota</taxon>
        <taxon>Clostridia</taxon>
        <taxon>Lachnospirales</taxon>
        <taxon>Lachnospiraceae</taxon>
        <taxon>Anaerostipes</taxon>
    </lineage>
</organism>
<keyword evidence="1" id="KW-0472">Membrane</keyword>
<keyword evidence="1" id="KW-1133">Transmembrane helix</keyword>
<name>A0A9D1WSV4_9FIRM</name>
<dbReference type="EMBL" id="DXEM01000001">
    <property type="protein sequence ID" value="HIX66529.1"/>
    <property type="molecule type" value="Genomic_DNA"/>
</dbReference>
<dbReference type="Proteomes" id="UP000886721">
    <property type="component" value="Unassembled WGS sequence"/>
</dbReference>
<evidence type="ECO:0000313" key="3">
    <source>
        <dbReference type="Proteomes" id="UP000886721"/>
    </source>
</evidence>
<feature type="transmembrane region" description="Helical" evidence="1">
    <location>
        <begin position="74"/>
        <end position="92"/>
    </location>
</feature>
<comment type="caution">
    <text evidence="2">The sequence shown here is derived from an EMBL/GenBank/DDBJ whole genome shotgun (WGS) entry which is preliminary data.</text>
</comment>
<evidence type="ECO:0000256" key="1">
    <source>
        <dbReference type="SAM" id="Phobius"/>
    </source>
</evidence>
<sequence length="338" mass="39617">MKKKKIEKEEKRQSKIWLFIKKLLAVFISGFIVVMFFLEEPGLKAFAPVLLGLYIVWVFLFWIKQYKKQTRKFLIVLILLYGLPSMVLSYRAERFTKYTKEDHKDELNAFLSDVTYANREKCFEHYEDEMLGMKNNVALSGAEISQNYFNKIDGMKIYRDKEKQNLVTEKDGKEIFSTQEKVGEIIADSEQAFFINLDQGKQIDRLDLTTKKTAAVLKERTEQFAVLGDDLIVLTSKGDLYRLHWKEGKKEKLADHIQGFFVGKKLFVQNSTQILSISYDGKEKVLLEEQAYLRGYKNGKIYFISLDSKKEQNVLYERDLNEEDGESKKSEVKVQEIY</sequence>
<dbReference type="AlphaFoldDB" id="A0A9D1WSV4"/>
<proteinExistence type="predicted"/>